<reference evidence="4 5" key="1">
    <citation type="submission" date="2017-08" db="EMBL/GenBank/DDBJ databases">
        <title>Infants hospitalized years apart are colonized by the same room-sourced microbial strains.</title>
        <authorList>
            <person name="Brooks B."/>
            <person name="Olm M.R."/>
            <person name="Firek B.A."/>
            <person name="Baker R."/>
            <person name="Thomas B.C."/>
            <person name="Morowitz M.J."/>
            <person name="Banfield J.F."/>
        </authorList>
    </citation>
    <scope>NUCLEOTIDE SEQUENCE [LARGE SCALE GENOMIC DNA]</scope>
    <source>
        <strain evidence="4">S2_012_000_R2_81</strain>
    </source>
</reference>
<evidence type="ECO:0000313" key="5">
    <source>
        <dbReference type="Proteomes" id="UP000249633"/>
    </source>
</evidence>
<organism evidence="4 5">
    <name type="scientific">Roseateles depolymerans</name>
    <dbReference type="NCBI Taxonomy" id="76731"/>
    <lineage>
        <taxon>Bacteria</taxon>
        <taxon>Pseudomonadati</taxon>
        <taxon>Pseudomonadota</taxon>
        <taxon>Betaproteobacteria</taxon>
        <taxon>Burkholderiales</taxon>
        <taxon>Sphaerotilaceae</taxon>
        <taxon>Roseateles</taxon>
    </lineage>
</organism>
<accession>A0A2W5DZ98</accession>
<comment type="caution">
    <text evidence="4">The sequence shown here is derived from an EMBL/GenBank/DDBJ whole genome shotgun (WGS) entry which is preliminary data.</text>
</comment>
<gene>
    <name evidence="4" type="ORF">DI603_06180</name>
</gene>
<dbReference type="Gene3D" id="2.160.20.10">
    <property type="entry name" value="Single-stranded right-handed beta-helix, Pectin lyase-like"/>
    <property type="match status" value="1"/>
</dbReference>
<keyword evidence="1" id="KW-0479">Metal-binding</keyword>
<proteinExistence type="predicted"/>
<feature type="chain" id="PRO_5015985283" evidence="3">
    <location>
        <begin position="20"/>
        <end position="451"/>
    </location>
</feature>
<feature type="signal peptide" evidence="3">
    <location>
        <begin position="1"/>
        <end position="19"/>
    </location>
</feature>
<dbReference type="GO" id="GO:0046872">
    <property type="term" value="F:metal ion binding"/>
    <property type="evidence" value="ECO:0007669"/>
    <property type="project" value="UniProtKB-KW"/>
</dbReference>
<dbReference type="PANTHER" id="PTHR42970:SF1">
    <property type="entry name" value="PECTATE LYASE C-RELATED"/>
    <property type="match status" value="1"/>
</dbReference>
<dbReference type="InterPro" id="IPR052063">
    <property type="entry name" value="Polysaccharide_Lyase_1"/>
</dbReference>
<dbReference type="AlphaFoldDB" id="A0A2W5DZ98"/>
<dbReference type="EMBL" id="QFOD01000004">
    <property type="protein sequence ID" value="PZP34537.1"/>
    <property type="molecule type" value="Genomic_DNA"/>
</dbReference>
<dbReference type="InterPro" id="IPR012334">
    <property type="entry name" value="Pectin_lyas_fold"/>
</dbReference>
<dbReference type="GO" id="GO:0016829">
    <property type="term" value="F:lyase activity"/>
    <property type="evidence" value="ECO:0007669"/>
    <property type="project" value="UniProtKB-KW"/>
</dbReference>
<evidence type="ECO:0000256" key="3">
    <source>
        <dbReference type="SAM" id="SignalP"/>
    </source>
</evidence>
<dbReference type="InterPro" id="IPR011050">
    <property type="entry name" value="Pectin_lyase_fold/virulence"/>
</dbReference>
<dbReference type="PANTHER" id="PTHR42970">
    <property type="entry name" value="PECTATE LYASE C-RELATED"/>
    <property type="match status" value="1"/>
</dbReference>
<sequence>MKRLLLGALALLTGMAVQAAEDAPADGAPLHPASYRHAGWAATRGGLGGPLLRVTTLAADGPGSLKAALDTRGPRRIVFEVGGVIDLGGRHWRLREPFVTIAGQTAPDPGITLVRGELQIATHDVILQHLSFRPGAYGRAKRSGNEHDGISTVGGAARVIVDHCSFSWATDENLSASGPRFDGATPDDWRAATSHQLTYSHNLIYEGLGQAVHPKGEHSKGSLIHDNVSDVLLLGNVYASNRERNALFKGGARGAMVNNLIYNPGAKAVHYNLVAHEWSDHPWQTGRLTLVGNVYRAGPDTAPGLPLFVLGGAGDVALHLQDNLALDRQGQALPLTGRYTAAPARLLPLDAPELPAGLAWAAPAQLEALLPLWAGARPWARDPLDQKLLSDVAEDRGQLIDDETQNNAAGLPRRAATRRAFVAADWQEDLSPRAGWASLFPGGRWPLPAPR</sequence>
<protein>
    <submittedName>
        <fullName evidence="4">Pectate lyase</fullName>
    </submittedName>
</protein>
<dbReference type="Proteomes" id="UP000249633">
    <property type="component" value="Unassembled WGS sequence"/>
</dbReference>
<keyword evidence="2" id="KW-0325">Glycoprotein</keyword>
<dbReference type="SUPFAM" id="SSF51126">
    <property type="entry name" value="Pectin lyase-like"/>
    <property type="match status" value="1"/>
</dbReference>
<evidence type="ECO:0000256" key="2">
    <source>
        <dbReference type="ARBA" id="ARBA00023180"/>
    </source>
</evidence>
<evidence type="ECO:0000313" key="4">
    <source>
        <dbReference type="EMBL" id="PZP34537.1"/>
    </source>
</evidence>
<name>A0A2W5DZ98_9BURK</name>
<evidence type="ECO:0000256" key="1">
    <source>
        <dbReference type="ARBA" id="ARBA00022723"/>
    </source>
</evidence>
<keyword evidence="3" id="KW-0732">Signal</keyword>
<keyword evidence="4" id="KW-0456">Lyase</keyword>